<dbReference type="Proteomes" id="UP000054870">
    <property type="component" value="Unassembled WGS sequence"/>
</dbReference>
<dbReference type="Gene3D" id="1.20.58.320">
    <property type="entry name" value="TPR-like"/>
    <property type="match status" value="1"/>
</dbReference>
<dbReference type="AlphaFoldDB" id="A0A158AAQ7"/>
<gene>
    <name evidence="1" type="ORF">AWB75_01952</name>
</gene>
<comment type="caution">
    <text evidence="1">The sequence shown here is derived from an EMBL/GenBank/DDBJ whole genome shotgun (WGS) entry which is preliminary data.</text>
</comment>
<name>A0A158AAQ7_9BURK</name>
<sequence length="195" mass="22376">MTAIDPRAQAVLDFWFDTPGSLEYGVERKLWWKKKRAFDAMLAERFGALLEEAHAGGLRKWEETPLGMLALIVLLDQFSRNCYRNTPRAFAGDSRALELARRLVECGDDLSLPGAYHRAFAYMPFEHDETLESQREALRLFGNLKEEMGVSSFYESAVEHAEVIERFGRFPHRNRILGRAILPDEEAWLAKHGGF</sequence>
<evidence type="ECO:0000313" key="2">
    <source>
        <dbReference type="Proteomes" id="UP000054870"/>
    </source>
</evidence>
<dbReference type="SUPFAM" id="SSF48452">
    <property type="entry name" value="TPR-like"/>
    <property type="match status" value="1"/>
</dbReference>
<reference evidence="1" key="1">
    <citation type="submission" date="2016-01" db="EMBL/GenBank/DDBJ databases">
        <authorList>
            <person name="Peeters C."/>
        </authorList>
    </citation>
    <scope>NUCLEOTIDE SEQUENCE [LARGE SCALE GENOMIC DNA]</scope>
    <source>
        <strain evidence="1">LMG 29318</strain>
    </source>
</reference>
<accession>A0A158AAQ7</accession>
<proteinExistence type="predicted"/>
<protein>
    <submittedName>
        <fullName evidence="1">Membrane protein</fullName>
    </submittedName>
</protein>
<keyword evidence="2" id="KW-1185">Reference proteome</keyword>
<dbReference type="Gene3D" id="1.25.40.10">
    <property type="entry name" value="Tetratricopeptide repeat domain"/>
    <property type="match status" value="1"/>
</dbReference>
<organism evidence="1 2">
    <name type="scientific">Caballeronia catudaia</name>
    <dbReference type="NCBI Taxonomy" id="1777136"/>
    <lineage>
        <taxon>Bacteria</taxon>
        <taxon>Pseudomonadati</taxon>
        <taxon>Pseudomonadota</taxon>
        <taxon>Betaproteobacteria</taxon>
        <taxon>Burkholderiales</taxon>
        <taxon>Burkholderiaceae</taxon>
        <taxon>Caballeronia</taxon>
    </lineage>
</organism>
<dbReference type="InterPro" id="IPR010323">
    <property type="entry name" value="DUF924"/>
</dbReference>
<dbReference type="EMBL" id="FCOF02000007">
    <property type="protein sequence ID" value="SAK54922.1"/>
    <property type="molecule type" value="Genomic_DNA"/>
</dbReference>
<dbReference type="Pfam" id="PF06041">
    <property type="entry name" value="DUF924"/>
    <property type="match status" value="1"/>
</dbReference>
<dbReference type="InterPro" id="IPR011990">
    <property type="entry name" value="TPR-like_helical_dom_sf"/>
</dbReference>
<evidence type="ECO:0000313" key="1">
    <source>
        <dbReference type="EMBL" id="SAK54922.1"/>
    </source>
</evidence>